<feature type="non-terminal residue" evidence="5">
    <location>
        <position position="1"/>
    </location>
</feature>
<dbReference type="PANTHER" id="PTHR21261">
    <property type="entry name" value="BEAT PROTEIN"/>
    <property type="match status" value="1"/>
</dbReference>
<accession>A0ABM1C0P0</accession>
<dbReference type="Proteomes" id="UP000694941">
    <property type="component" value="Unplaced"/>
</dbReference>
<organism evidence="4 5">
    <name type="scientific">Limulus polyphemus</name>
    <name type="common">Atlantic horseshoe crab</name>
    <dbReference type="NCBI Taxonomy" id="6850"/>
    <lineage>
        <taxon>Eukaryota</taxon>
        <taxon>Metazoa</taxon>
        <taxon>Ecdysozoa</taxon>
        <taxon>Arthropoda</taxon>
        <taxon>Chelicerata</taxon>
        <taxon>Merostomata</taxon>
        <taxon>Xiphosura</taxon>
        <taxon>Limulidae</taxon>
        <taxon>Limulus</taxon>
    </lineage>
</organism>
<name>A0ABM1C0P0_LIMPO</name>
<dbReference type="GeneID" id="106476067"/>
<sequence>VLLGGCCLRLVNLHVPPVILRGDPMWLNCTYDLETDVLYAIKWYKNETEFYRYIPRDTPSAQIYPMPGVFVDRSKSSEGHVFFSTSNLETEGKYRCEASAEAPSFQTIMGEGELMVYALPTEDPVIQNGQPRYEIGETVNVTCKSSPSKPSANLHWLINGKEAPQEFVTIYPDSEDSDGLISSESGLTFEVTPDLYESDVFSLRCSSFVAEEYSLNSEKLIIGKTETTDPPSSPYPASTTGGPMITGGQSSYKVDDTVDINCTAANFNSPIQLQWFINENKENNLNRVKDKIWRRTY</sequence>
<dbReference type="InterPro" id="IPR036179">
    <property type="entry name" value="Ig-like_dom_sf"/>
</dbReference>
<reference evidence="5" key="1">
    <citation type="submission" date="2025-08" db="UniProtKB">
        <authorList>
            <consortium name="RefSeq"/>
        </authorList>
    </citation>
    <scope>IDENTIFICATION</scope>
    <source>
        <tissue evidence="5">Muscle</tissue>
    </source>
</reference>
<dbReference type="InterPro" id="IPR013783">
    <property type="entry name" value="Ig-like_fold"/>
</dbReference>
<dbReference type="PANTHER" id="PTHR21261:SF15">
    <property type="entry name" value="BEATEN PATH IIIA, ISOFORM D-RELATED"/>
    <property type="match status" value="1"/>
</dbReference>
<gene>
    <name evidence="5" type="primary">LOC106476067</name>
</gene>
<evidence type="ECO:0000259" key="3">
    <source>
        <dbReference type="PROSITE" id="PS50835"/>
    </source>
</evidence>
<feature type="domain" description="Ig-like" evidence="3">
    <location>
        <begin position="22"/>
        <end position="106"/>
    </location>
</feature>
<keyword evidence="1" id="KW-1015">Disulfide bond</keyword>
<evidence type="ECO:0000313" key="4">
    <source>
        <dbReference type="Proteomes" id="UP000694941"/>
    </source>
</evidence>
<evidence type="ECO:0000313" key="5">
    <source>
        <dbReference type="RefSeq" id="XP_013792194.2"/>
    </source>
</evidence>
<feature type="compositionally biased region" description="Polar residues" evidence="2">
    <location>
        <begin position="235"/>
        <end position="244"/>
    </location>
</feature>
<dbReference type="InterPro" id="IPR013162">
    <property type="entry name" value="CD80_C2-set"/>
</dbReference>
<evidence type="ECO:0000256" key="2">
    <source>
        <dbReference type="SAM" id="MobiDB-lite"/>
    </source>
</evidence>
<keyword evidence="4" id="KW-1185">Reference proteome</keyword>
<evidence type="ECO:0000256" key="1">
    <source>
        <dbReference type="ARBA" id="ARBA00023157"/>
    </source>
</evidence>
<feature type="domain" description="Ig-like" evidence="3">
    <location>
        <begin position="120"/>
        <end position="216"/>
    </location>
</feature>
<dbReference type="PROSITE" id="PS50835">
    <property type="entry name" value="IG_LIKE"/>
    <property type="match status" value="2"/>
</dbReference>
<dbReference type="InterPro" id="IPR007110">
    <property type="entry name" value="Ig-like_dom"/>
</dbReference>
<dbReference type="Pfam" id="PF08205">
    <property type="entry name" value="C2-set_2"/>
    <property type="match status" value="1"/>
</dbReference>
<dbReference type="Gene3D" id="2.60.40.10">
    <property type="entry name" value="Immunoglobulins"/>
    <property type="match status" value="2"/>
</dbReference>
<dbReference type="RefSeq" id="XP_013792194.2">
    <property type="nucleotide sequence ID" value="XM_013936740.2"/>
</dbReference>
<dbReference type="SUPFAM" id="SSF48726">
    <property type="entry name" value="Immunoglobulin"/>
    <property type="match status" value="2"/>
</dbReference>
<protein>
    <submittedName>
        <fullName evidence="5">Synaptogenesis protein syg-2-like</fullName>
    </submittedName>
</protein>
<proteinExistence type="predicted"/>
<feature type="region of interest" description="Disordered" evidence="2">
    <location>
        <begin position="225"/>
        <end position="244"/>
    </location>
</feature>